<dbReference type="Proteomes" id="UP000053647">
    <property type="component" value="Unassembled WGS sequence"/>
</dbReference>
<dbReference type="HOGENOM" id="CLU_002498_2_1_1"/>
<keyword evidence="2" id="KW-1185">Reference proteome</keyword>
<dbReference type="AlphaFoldDB" id="A0A0C9TJM9"/>
<protein>
    <submittedName>
        <fullName evidence="1">Uncharacterized protein</fullName>
    </submittedName>
</protein>
<organism evidence="1 2">
    <name type="scientific">Paxillus involutus ATCC 200175</name>
    <dbReference type="NCBI Taxonomy" id="664439"/>
    <lineage>
        <taxon>Eukaryota</taxon>
        <taxon>Fungi</taxon>
        <taxon>Dikarya</taxon>
        <taxon>Basidiomycota</taxon>
        <taxon>Agaricomycotina</taxon>
        <taxon>Agaricomycetes</taxon>
        <taxon>Agaricomycetidae</taxon>
        <taxon>Boletales</taxon>
        <taxon>Paxilineae</taxon>
        <taxon>Paxillaceae</taxon>
        <taxon>Paxillus</taxon>
    </lineage>
</organism>
<dbReference type="InterPro" id="IPR041078">
    <property type="entry name" value="Plavaka"/>
</dbReference>
<sequence>MHHCIFHFEPYELRWHPPHKDVDTRIYGELFTSRVFLEAHQQLQESTPEPGCNLPHRIVALMSWSDSTQLTSFGSAKLWPLYAYFGNESKYMRGKPSAQLCTHVAYFQTLPDEFKDFATEHMGNTPSDSFFAHCHRELFHAQWQELLDDDFVQAYAHGITLRGCDGVDRRLYPRIFTYSADYPEKVLIANICNLGGCPCPHCIISKDQIQLVATGQDMLQCELLAHNDTQEHRDKVSNARKLIYEQNYAVDSKVVEDILKKESLVPTTNAFSARLSHTGFDFFQMLVIDMLHKFELGVWKAIFIHLLRILDSLKGSKLAELDRR</sequence>
<gene>
    <name evidence="1" type="ORF">PAXINDRAFT_85257</name>
</gene>
<name>A0A0C9TJM9_PAXIN</name>
<dbReference type="Pfam" id="PF18759">
    <property type="entry name" value="Plavaka"/>
    <property type="match status" value="1"/>
</dbReference>
<accession>A0A0C9TJM9</accession>
<reference evidence="2" key="2">
    <citation type="submission" date="2015-01" db="EMBL/GenBank/DDBJ databases">
        <title>Evolutionary Origins and Diversification of the Mycorrhizal Mutualists.</title>
        <authorList>
            <consortium name="DOE Joint Genome Institute"/>
            <consortium name="Mycorrhizal Genomics Consortium"/>
            <person name="Kohler A."/>
            <person name="Kuo A."/>
            <person name="Nagy L.G."/>
            <person name="Floudas D."/>
            <person name="Copeland A."/>
            <person name="Barry K.W."/>
            <person name="Cichocki N."/>
            <person name="Veneault-Fourrey C."/>
            <person name="LaButti K."/>
            <person name="Lindquist E.A."/>
            <person name="Lipzen A."/>
            <person name="Lundell T."/>
            <person name="Morin E."/>
            <person name="Murat C."/>
            <person name="Riley R."/>
            <person name="Ohm R."/>
            <person name="Sun H."/>
            <person name="Tunlid A."/>
            <person name="Henrissat B."/>
            <person name="Grigoriev I.V."/>
            <person name="Hibbett D.S."/>
            <person name="Martin F."/>
        </authorList>
    </citation>
    <scope>NUCLEOTIDE SEQUENCE [LARGE SCALE GENOMIC DNA]</scope>
    <source>
        <strain evidence="2">ATCC 200175</strain>
    </source>
</reference>
<evidence type="ECO:0000313" key="2">
    <source>
        <dbReference type="Proteomes" id="UP000053647"/>
    </source>
</evidence>
<reference evidence="1 2" key="1">
    <citation type="submission" date="2014-06" db="EMBL/GenBank/DDBJ databases">
        <authorList>
            <consortium name="DOE Joint Genome Institute"/>
            <person name="Kuo A."/>
            <person name="Kohler A."/>
            <person name="Nagy L.G."/>
            <person name="Floudas D."/>
            <person name="Copeland A."/>
            <person name="Barry K.W."/>
            <person name="Cichocki N."/>
            <person name="Veneault-Fourrey C."/>
            <person name="LaButti K."/>
            <person name="Lindquist E.A."/>
            <person name="Lipzen A."/>
            <person name="Lundell T."/>
            <person name="Morin E."/>
            <person name="Murat C."/>
            <person name="Sun H."/>
            <person name="Tunlid A."/>
            <person name="Henrissat B."/>
            <person name="Grigoriev I.V."/>
            <person name="Hibbett D.S."/>
            <person name="Martin F."/>
            <person name="Nordberg H.P."/>
            <person name="Cantor M.N."/>
            <person name="Hua S.X."/>
        </authorList>
    </citation>
    <scope>NUCLEOTIDE SEQUENCE [LARGE SCALE GENOMIC DNA]</scope>
    <source>
        <strain evidence="1 2">ATCC 200175</strain>
    </source>
</reference>
<dbReference type="EMBL" id="KN819391">
    <property type="protein sequence ID" value="KIJ10943.1"/>
    <property type="molecule type" value="Genomic_DNA"/>
</dbReference>
<proteinExistence type="predicted"/>
<evidence type="ECO:0000313" key="1">
    <source>
        <dbReference type="EMBL" id="KIJ10943.1"/>
    </source>
</evidence>
<dbReference type="OrthoDB" id="3208495at2759"/>